<accession>A0A4R1F209</accession>
<evidence type="ECO:0000313" key="4">
    <source>
        <dbReference type="Proteomes" id="UP000294887"/>
    </source>
</evidence>
<dbReference type="OrthoDB" id="9182871at2"/>
<dbReference type="RefSeq" id="WP_131905706.1">
    <property type="nucleotide sequence ID" value="NZ_BAAAFU010000004.1"/>
</dbReference>
<feature type="signal peptide" evidence="1">
    <location>
        <begin position="1"/>
        <end position="23"/>
    </location>
</feature>
<gene>
    <name evidence="3" type="ORF">EV695_1940</name>
</gene>
<evidence type="ECO:0000259" key="2">
    <source>
        <dbReference type="Pfam" id="PF12680"/>
    </source>
</evidence>
<dbReference type="InterPro" id="IPR032710">
    <property type="entry name" value="NTF2-like_dom_sf"/>
</dbReference>
<proteinExistence type="predicted"/>
<organism evidence="3 4">
    <name type="scientific">Cocleimonas flava</name>
    <dbReference type="NCBI Taxonomy" id="634765"/>
    <lineage>
        <taxon>Bacteria</taxon>
        <taxon>Pseudomonadati</taxon>
        <taxon>Pseudomonadota</taxon>
        <taxon>Gammaproteobacteria</taxon>
        <taxon>Thiotrichales</taxon>
        <taxon>Thiotrichaceae</taxon>
        <taxon>Cocleimonas</taxon>
    </lineage>
</organism>
<dbReference type="InterPro" id="IPR037401">
    <property type="entry name" value="SnoaL-like"/>
</dbReference>
<name>A0A4R1F209_9GAMM</name>
<dbReference type="SUPFAM" id="SSF54427">
    <property type="entry name" value="NTF2-like"/>
    <property type="match status" value="1"/>
</dbReference>
<dbReference type="AlphaFoldDB" id="A0A4R1F209"/>
<dbReference type="Gene3D" id="3.10.450.50">
    <property type="match status" value="1"/>
</dbReference>
<protein>
    <recommendedName>
        <fullName evidence="2">SnoaL-like domain-containing protein</fullName>
    </recommendedName>
</protein>
<dbReference type="Pfam" id="PF12680">
    <property type="entry name" value="SnoaL_2"/>
    <property type="match status" value="1"/>
</dbReference>
<comment type="caution">
    <text evidence="3">The sequence shown here is derived from an EMBL/GenBank/DDBJ whole genome shotgun (WGS) entry which is preliminary data.</text>
</comment>
<sequence>MKYIYSVLLAGLMLTNVAGVAYADEQSDKTLAVAQSFLNAAGSGDGKTLNELMSDDFVWHNEGDPNIPWIGNWEGKETVMGTFMPAFGAGLKVTSWSTDYSFSKADQAMFMGTMSAIANNSGVDTGKFTWAVRVHVKDGKVKSWNWLENSYAVSKAYNSK</sequence>
<evidence type="ECO:0000313" key="3">
    <source>
        <dbReference type="EMBL" id="TCJ87430.1"/>
    </source>
</evidence>
<keyword evidence="1" id="KW-0732">Signal</keyword>
<dbReference type="Proteomes" id="UP000294887">
    <property type="component" value="Unassembled WGS sequence"/>
</dbReference>
<feature type="domain" description="SnoaL-like" evidence="2">
    <location>
        <begin position="35"/>
        <end position="143"/>
    </location>
</feature>
<reference evidence="3 4" key="1">
    <citation type="submission" date="2019-03" db="EMBL/GenBank/DDBJ databases">
        <title>Genomic Encyclopedia of Type Strains, Phase IV (KMG-IV): sequencing the most valuable type-strain genomes for metagenomic binning, comparative biology and taxonomic classification.</title>
        <authorList>
            <person name="Goeker M."/>
        </authorList>
    </citation>
    <scope>NUCLEOTIDE SEQUENCE [LARGE SCALE GENOMIC DNA]</scope>
    <source>
        <strain evidence="3 4">DSM 24830</strain>
    </source>
</reference>
<evidence type="ECO:0000256" key="1">
    <source>
        <dbReference type="SAM" id="SignalP"/>
    </source>
</evidence>
<dbReference type="EMBL" id="SMFQ01000003">
    <property type="protein sequence ID" value="TCJ87430.1"/>
    <property type="molecule type" value="Genomic_DNA"/>
</dbReference>
<feature type="chain" id="PRO_5020645420" description="SnoaL-like domain-containing protein" evidence="1">
    <location>
        <begin position="24"/>
        <end position="160"/>
    </location>
</feature>
<keyword evidence="4" id="KW-1185">Reference proteome</keyword>